<protein>
    <submittedName>
        <fullName evidence="1">ATP-dependent DNA helicase RRM3</fullName>
    </submittedName>
</protein>
<dbReference type="AlphaFoldDB" id="A0A4C1ZIL8"/>
<dbReference type="Proteomes" id="UP000299102">
    <property type="component" value="Unassembled WGS sequence"/>
</dbReference>
<evidence type="ECO:0000313" key="1">
    <source>
        <dbReference type="EMBL" id="GBP86395.1"/>
    </source>
</evidence>
<keyword evidence="1" id="KW-0067">ATP-binding</keyword>
<dbReference type="PANTHER" id="PTHR47642:SF5">
    <property type="entry name" value="ATP-DEPENDENT DNA HELICASE"/>
    <property type="match status" value="1"/>
</dbReference>
<dbReference type="SUPFAM" id="SSF52540">
    <property type="entry name" value="P-loop containing nucleoside triphosphate hydrolases"/>
    <property type="match status" value="1"/>
</dbReference>
<accession>A0A4C1ZIL8</accession>
<keyword evidence="1" id="KW-0347">Helicase</keyword>
<organism evidence="1 2">
    <name type="scientific">Eumeta variegata</name>
    <name type="common">Bagworm moth</name>
    <name type="synonym">Eumeta japonica</name>
    <dbReference type="NCBI Taxonomy" id="151549"/>
    <lineage>
        <taxon>Eukaryota</taxon>
        <taxon>Metazoa</taxon>
        <taxon>Ecdysozoa</taxon>
        <taxon>Arthropoda</taxon>
        <taxon>Hexapoda</taxon>
        <taxon>Insecta</taxon>
        <taxon>Pterygota</taxon>
        <taxon>Neoptera</taxon>
        <taxon>Endopterygota</taxon>
        <taxon>Lepidoptera</taxon>
        <taxon>Glossata</taxon>
        <taxon>Ditrysia</taxon>
        <taxon>Tineoidea</taxon>
        <taxon>Psychidae</taxon>
        <taxon>Oiketicinae</taxon>
        <taxon>Eumeta</taxon>
    </lineage>
</organism>
<dbReference type="EMBL" id="BGZK01001792">
    <property type="protein sequence ID" value="GBP86395.1"/>
    <property type="molecule type" value="Genomic_DNA"/>
</dbReference>
<keyword evidence="1" id="KW-0547">Nucleotide-binding</keyword>
<dbReference type="STRING" id="151549.A0A4C1ZIL8"/>
<dbReference type="InterPro" id="IPR051055">
    <property type="entry name" value="PIF1_helicase"/>
</dbReference>
<dbReference type="Gene3D" id="3.40.50.300">
    <property type="entry name" value="P-loop containing nucleotide triphosphate hydrolases"/>
    <property type="match status" value="1"/>
</dbReference>
<gene>
    <name evidence="1" type="primary">RRM3</name>
    <name evidence="1" type="ORF">EVAR_63224_1</name>
</gene>
<dbReference type="PANTHER" id="PTHR47642">
    <property type="entry name" value="ATP-DEPENDENT DNA HELICASE"/>
    <property type="match status" value="1"/>
</dbReference>
<proteinExistence type="predicted"/>
<comment type="caution">
    <text evidence="1">The sequence shown here is derived from an EMBL/GenBank/DDBJ whole genome shotgun (WGS) entry which is preliminary data.</text>
</comment>
<dbReference type="GO" id="GO:0004386">
    <property type="term" value="F:helicase activity"/>
    <property type="evidence" value="ECO:0007669"/>
    <property type="project" value="UniProtKB-KW"/>
</dbReference>
<evidence type="ECO:0000313" key="2">
    <source>
        <dbReference type="Proteomes" id="UP000299102"/>
    </source>
</evidence>
<dbReference type="CDD" id="cd18809">
    <property type="entry name" value="SF1_C_RecD"/>
    <property type="match status" value="1"/>
</dbReference>
<name>A0A4C1ZIL8_EUMVA</name>
<reference evidence="1 2" key="1">
    <citation type="journal article" date="2019" name="Commun. Biol.">
        <title>The bagworm genome reveals a unique fibroin gene that provides high tensile strength.</title>
        <authorList>
            <person name="Kono N."/>
            <person name="Nakamura H."/>
            <person name="Ohtoshi R."/>
            <person name="Tomita M."/>
            <person name="Numata K."/>
            <person name="Arakawa K."/>
        </authorList>
    </citation>
    <scope>NUCLEOTIDE SEQUENCE [LARGE SCALE GENOMIC DNA]</scope>
</reference>
<dbReference type="InterPro" id="IPR027417">
    <property type="entry name" value="P-loop_NTPase"/>
</dbReference>
<keyword evidence="1" id="KW-0378">Hydrolase</keyword>
<sequence length="134" mass="15255">MRLPNSANIDSLLFMLFDDDTIGIKAKDSEESVVVITSVSTTYQATKEYGYVERRMLPLILSWAVTVHKLQGTTPNKAVIDLDRKKFAEGQVYVALSRVKILDGIALCNLEPNKVLKKRHDEKALREMQRLRSF</sequence>
<dbReference type="OrthoDB" id="416437at2759"/>
<keyword evidence="2" id="KW-1185">Reference proteome</keyword>